<dbReference type="Proteomes" id="UP001642484">
    <property type="component" value="Unassembled WGS sequence"/>
</dbReference>
<organism evidence="1 2">
    <name type="scientific">Durusdinium trenchii</name>
    <dbReference type="NCBI Taxonomy" id="1381693"/>
    <lineage>
        <taxon>Eukaryota</taxon>
        <taxon>Sar</taxon>
        <taxon>Alveolata</taxon>
        <taxon>Dinophyceae</taxon>
        <taxon>Suessiales</taxon>
        <taxon>Symbiodiniaceae</taxon>
        <taxon>Durusdinium</taxon>
    </lineage>
</organism>
<gene>
    <name evidence="1" type="ORF">CCMP2556_LOCUS46608</name>
</gene>
<protein>
    <submittedName>
        <fullName evidence="1">Uncharacterized protein</fullName>
    </submittedName>
</protein>
<comment type="caution">
    <text evidence="1">The sequence shown here is derived from an EMBL/GenBank/DDBJ whole genome shotgun (WGS) entry which is preliminary data.</text>
</comment>
<keyword evidence="2" id="KW-1185">Reference proteome</keyword>
<sequence length="504" mass="56647">MLKDGGDITMENALNATNAMFLHQLKKPNIVDLPRGSVLPSDLPLNAISDNSKVRHIFDMVGPVELPIALLELVTQAGKDKRFHDLPAPFGLKASPGMQFDFQLAAVPLPDQPGKYFLLKHISFSEQGFKFQTQSFALSPAGAASSDRKTFYDGLSDDKIDEGFDFIEQYGPRSHHSNTQLRWITKQLISEDSPIKDWPERLTKEALRNLMTDGVLASPVHDFPLTLVDVNPSVLFILDGKDSTWKDCRNGHACEFDFFRGEAGRQDRPDIFDDGSLPEQPMRKLKGFCDIGNTVLTKAKERWGAAKFQQGQTRIYISNELDLTAEPRPKRNVTTLSHKDFMQILEPAWMKGSSVSDIEAVLKQTCILIMTKRFMYWRPATESEVSVDRIDLPGSLLRESGGQKYMDYRKGNKNLPEEFVSHVKWEQAWMTSGMERGGKDMPPLPTETITHSLFNPSEANRVVEVHVPPQPVKSETIGFKRSLTTCAGSIDLDSPVHKSIKKNQ</sequence>
<reference evidence="1 2" key="1">
    <citation type="submission" date="2024-02" db="EMBL/GenBank/DDBJ databases">
        <authorList>
            <person name="Chen Y."/>
            <person name="Shah S."/>
            <person name="Dougan E. K."/>
            <person name="Thang M."/>
            <person name="Chan C."/>
        </authorList>
    </citation>
    <scope>NUCLEOTIDE SEQUENCE [LARGE SCALE GENOMIC DNA]</scope>
</reference>
<evidence type="ECO:0000313" key="1">
    <source>
        <dbReference type="EMBL" id="CAK9098369.1"/>
    </source>
</evidence>
<dbReference type="EMBL" id="CAXAMN010025806">
    <property type="protein sequence ID" value="CAK9098369.1"/>
    <property type="molecule type" value="Genomic_DNA"/>
</dbReference>
<accession>A0ABP0RCR2</accession>
<proteinExistence type="predicted"/>
<evidence type="ECO:0000313" key="2">
    <source>
        <dbReference type="Proteomes" id="UP001642484"/>
    </source>
</evidence>
<name>A0ABP0RCR2_9DINO</name>